<feature type="region of interest" description="Disordered" evidence="12">
    <location>
        <begin position="391"/>
        <end position="415"/>
    </location>
</feature>
<reference evidence="14 16" key="1">
    <citation type="submission" date="2020-06" db="EMBL/GenBank/DDBJ databases">
        <title>Anoxygenic phototrophic Chloroflexota member uses a Type I reaction center.</title>
        <authorList>
            <person name="Tsuji J.M."/>
            <person name="Shaw N.A."/>
            <person name="Nagashima S."/>
            <person name="Venkiteswaran J."/>
            <person name="Schiff S.L."/>
            <person name="Hanada S."/>
            <person name="Tank M."/>
            <person name="Neufeld J.D."/>
        </authorList>
    </citation>
    <scope>NUCLEOTIDE SEQUENCE [LARGE SCALE GENOMIC DNA]</scope>
    <source>
        <strain evidence="14">L227-S17</strain>
    </source>
</reference>
<evidence type="ECO:0000256" key="10">
    <source>
        <dbReference type="ARBA" id="ARBA00023098"/>
    </source>
</evidence>
<dbReference type="InterPro" id="IPR038772">
    <property type="entry name" value="Sph/SMPD2-like"/>
</dbReference>
<dbReference type="PANTHER" id="PTHR16320">
    <property type="entry name" value="SPHINGOMYELINASE FAMILY MEMBER"/>
    <property type="match status" value="1"/>
</dbReference>
<proteinExistence type="predicted"/>
<dbReference type="GO" id="GO:0004767">
    <property type="term" value="F:sphingomyelin phosphodiesterase activity"/>
    <property type="evidence" value="ECO:0007669"/>
    <property type="project" value="InterPro"/>
</dbReference>
<evidence type="ECO:0000256" key="3">
    <source>
        <dbReference type="ARBA" id="ARBA00004991"/>
    </source>
</evidence>
<evidence type="ECO:0000256" key="8">
    <source>
        <dbReference type="ARBA" id="ARBA00022919"/>
    </source>
</evidence>
<dbReference type="GO" id="GO:0046872">
    <property type="term" value="F:metal ion binding"/>
    <property type="evidence" value="ECO:0007669"/>
    <property type="project" value="UniProtKB-KW"/>
</dbReference>
<dbReference type="AlphaFoldDB" id="A0A8T7M7S6"/>
<keyword evidence="17" id="KW-1185">Reference proteome</keyword>
<protein>
    <submittedName>
        <fullName evidence="14">Endonuclease/exonuclease/phosphatase family protein</fullName>
    </submittedName>
</protein>
<evidence type="ECO:0000259" key="13">
    <source>
        <dbReference type="Pfam" id="PF03372"/>
    </source>
</evidence>
<evidence type="ECO:0000256" key="2">
    <source>
        <dbReference type="ARBA" id="ARBA00004760"/>
    </source>
</evidence>
<keyword evidence="7" id="KW-0460">Magnesium</keyword>
<dbReference type="Proteomes" id="UP000521676">
    <property type="component" value="Unassembled WGS sequence"/>
</dbReference>
<keyword evidence="6" id="KW-0378">Hydrolase</keyword>
<accession>A0A8T7M7S6</accession>
<keyword evidence="8" id="KW-0746">Sphingolipid metabolism</keyword>
<keyword evidence="11" id="KW-0472">Membrane</keyword>
<dbReference type="GO" id="GO:0016020">
    <property type="term" value="C:membrane"/>
    <property type="evidence" value="ECO:0007669"/>
    <property type="project" value="UniProtKB-SubCell"/>
</dbReference>
<keyword evidence="14" id="KW-0255">Endonuclease</keyword>
<keyword evidence="9" id="KW-1133">Transmembrane helix</keyword>
<dbReference type="SUPFAM" id="SSF56219">
    <property type="entry name" value="DNase I-like"/>
    <property type="match status" value="1"/>
</dbReference>
<evidence type="ECO:0000256" key="11">
    <source>
        <dbReference type="ARBA" id="ARBA00023136"/>
    </source>
</evidence>
<dbReference type="InterPro" id="IPR005135">
    <property type="entry name" value="Endo/exonuclease/phosphatase"/>
</dbReference>
<evidence type="ECO:0000256" key="6">
    <source>
        <dbReference type="ARBA" id="ARBA00022801"/>
    </source>
</evidence>
<dbReference type="GO" id="GO:0006665">
    <property type="term" value="P:sphingolipid metabolic process"/>
    <property type="evidence" value="ECO:0007669"/>
    <property type="project" value="UniProtKB-KW"/>
</dbReference>
<dbReference type="PANTHER" id="PTHR16320:SF24">
    <property type="entry name" value="PHOSPHODIESTERASE, PUTATIVE-RELATED"/>
    <property type="match status" value="1"/>
</dbReference>
<comment type="subcellular location">
    <subcellularLocation>
        <location evidence="1">Membrane</location>
        <topology evidence="1">Multi-pass membrane protein</topology>
    </subcellularLocation>
</comment>
<feature type="domain" description="Endonuclease/exonuclease/phosphatase" evidence="13">
    <location>
        <begin position="17"/>
        <end position="245"/>
    </location>
</feature>
<keyword evidence="14" id="KW-0540">Nuclease</keyword>
<gene>
    <name evidence="14" type="ORF">HXX08_20260</name>
    <name evidence="15" type="ORF">OZ401_003735</name>
</gene>
<evidence type="ECO:0000256" key="1">
    <source>
        <dbReference type="ARBA" id="ARBA00004141"/>
    </source>
</evidence>
<evidence type="ECO:0000313" key="15">
    <source>
        <dbReference type="EMBL" id="WJW68132.1"/>
    </source>
</evidence>
<name>A0A8T7M7S6_9CHLR</name>
<evidence type="ECO:0000256" key="4">
    <source>
        <dbReference type="ARBA" id="ARBA00022692"/>
    </source>
</evidence>
<evidence type="ECO:0000256" key="7">
    <source>
        <dbReference type="ARBA" id="ARBA00022842"/>
    </source>
</evidence>
<evidence type="ECO:0000313" key="14">
    <source>
        <dbReference type="EMBL" id="NWJ48195.1"/>
    </source>
</evidence>
<evidence type="ECO:0000313" key="17">
    <source>
        <dbReference type="Proteomes" id="UP001431572"/>
    </source>
</evidence>
<comment type="pathway">
    <text evidence="3">Sphingolipid metabolism.</text>
</comment>
<keyword evidence="4" id="KW-0812">Transmembrane</keyword>
<dbReference type="Proteomes" id="UP001431572">
    <property type="component" value="Chromosome 2"/>
</dbReference>
<feature type="compositionally biased region" description="Basic and acidic residues" evidence="12">
    <location>
        <begin position="406"/>
        <end position="415"/>
    </location>
</feature>
<keyword evidence="5" id="KW-0479">Metal-binding</keyword>
<evidence type="ECO:0000256" key="9">
    <source>
        <dbReference type="ARBA" id="ARBA00022989"/>
    </source>
</evidence>
<evidence type="ECO:0000313" key="16">
    <source>
        <dbReference type="Proteomes" id="UP000521676"/>
    </source>
</evidence>
<evidence type="ECO:0000256" key="12">
    <source>
        <dbReference type="SAM" id="MobiDB-lite"/>
    </source>
</evidence>
<dbReference type="Gene3D" id="3.60.10.10">
    <property type="entry name" value="Endonuclease/exonuclease/phosphatase"/>
    <property type="match status" value="1"/>
</dbReference>
<dbReference type="GO" id="GO:0004519">
    <property type="term" value="F:endonuclease activity"/>
    <property type="evidence" value="ECO:0007669"/>
    <property type="project" value="UniProtKB-KW"/>
</dbReference>
<dbReference type="EMBL" id="JACATZ010000003">
    <property type="protein sequence ID" value="NWJ48195.1"/>
    <property type="molecule type" value="Genomic_DNA"/>
</dbReference>
<keyword evidence="10" id="KW-0443">Lipid metabolism</keyword>
<dbReference type="RefSeq" id="WP_341470036.1">
    <property type="nucleotide sequence ID" value="NZ_CP128400.1"/>
</dbReference>
<sequence length="415" mass="47139">MSSISDLLTNETKLRALTLNVWGVPFFTAERKMRIAAIAQHLLELKPDVVAIQEAWLSLDRRTLVEGGKRAGLKHWHYFASGVNGSGLLLLSRYPLVDVAFLRFKLTSRPERVPQELDYFGGKGIGYARIQTPTGFVELFNIHPVAQYTGDSNDLYRAHRAAAAYEAARFVNTHANRKYPVILMGDLNMRPDQLPYRLLRHLANLLDSYSELNPQDPGYTYSVNNPYSNKSEPSKRLDYILYRAGSESSITPVSSALCFNQINTQAPRAYTDHYGVLSEFQLNCTQIVANELPSNPPQLYCELEELLYESLVEARCRKESHLLNMGVALVGWLVFTFWNRRAIIPVRLLTGYYWLVQGWLSLLVVPEEISGLESMLEEVRKQLPPVNSISQFGGTENHPVVPECEDGNHEEYRDK</sequence>
<comment type="pathway">
    <text evidence="2">Lipid metabolism; sphingolipid metabolism.</text>
</comment>
<dbReference type="InterPro" id="IPR036691">
    <property type="entry name" value="Endo/exonu/phosph_ase_sf"/>
</dbReference>
<reference evidence="15" key="2">
    <citation type="journal article" date="2024" name="Nature">
        <title>Anoxygenic phototroph of the Chloroflexota uses a type I reaction centre.</title>
        <authorList>
            <person name="Tsuji J.M."/>
            <person name="Shaw N.A."/>
            <person name="Nagashima S."/>
            <person name="Venkiteswaran J.J."/>
            <person name="Schiff S.L."/>
            <person name="Watanabe T."/>
            <person name="Fukui M."/>
            <person name="Hanada S."/>
            <person name="Tank M."/>
            <person name="Neufeld J.D."/>
        </authorList>
    </citation>
    <scope>NUCLEOTIDE SEQUENCE</scope>
    <source>
        <strain evidence="15">L227-S17</strain>
    </source>
</reference>
<dbReference type="Pfam" id="PF03372">
    <property type="entry name" value="Exo_endo_phos"/>
    <property type="match status" value="1"/>
</dbReference>
<dbReference type="EMBL" id="CP128400">
    <property type="protein sequence ID" value="WJW68132.1"/>
    <property type="molecule type" value="Genomic_DNA"/>
</dbReference>
<evidence type="ECO:0000256" key="5">
    <source>
        <dbReference type="ARBA" id="ARBA00022723"/>
    </source>
</evidence>
<organism evidence="14 16">
    <name type="scientific">Candidatus Chlorohelix allophototropha</name>
    <dbReference type="NCBI Taxonomy" id="3003348"/>
    <lineage>
        <taxon>Bacteria</taxon>
        <taxon>Bacillati</taxon>
        <taxon>Chloroflexota</taxon>
        <taxon>Chloroflexia</taxon>
        <taxon>Candidatus Chloroheliales</taxon>
        <taxon>Candidatus Chloroheliaceae</taxon>
        <taxon>Candidatus Chlorohelix</taxon>
    </lineage>
</organism>